<name>A0A8H4PQ10_9HYPO</name>
<feature type="compositionally biased region" description="Basic and acidic residues" evidence="1">
    <location>
        <begin position="92"/>
        <end position="104"/>
    </location>
</feature>
<feature type="compositionally biased region" description="Basic residues" evidence="1">
    <location>
        <begin position="111"/>
        <end position="120"/>
    </location>
</feature>
<dbReference type="AlphaFoldDB" id="A0A8H4PQ10"/>
<dbReference type="Proteomes" id="UP000557566">
    <property type="component" value="Unassembled WGS sequence"/>
</dbReference>
<keyword evidence="3" id="KW-1185">Reference proteome</keyword>
<sequence length="150" mass="16493">MATTGLVRETQEWLRRLLHEPFRGSTTGLVPGLCSPPRACLPRGKMRSKMQASGRPIRLSAPEEDGKTGRGACAKEAKPGFPVSWQSQMKESTGRGDEVKDKMSSLDGTQAKRRRARASKLGRGLGCDASRRLMQTWRRTALTLVATALR</sequence>
<proteinExistence type="predicted"/>
<protein>
    <submittedName>
        <fullName evidence="2">Uncharacterized protein</fullName>
    </submittedName>
</protein>
<evidence type="ECO:0000256" key="1">
    <source>
        <dbReference type="SAM" id="MobiDB-lite"/>
    </source>
</evidence>
<accession>A0A8H4PQ10</accession>
<feature type="region of interest" description="Disordered" evidence="1">
    <location>
        <begin position="40"/>
        <end position="123"/>
    </location>
</feature>
<comment type="caution">
    <text evidence="2">The sequence shown here is derived from an EMBL/GenBank/DDBJ whole genome shotgun (WGS) entry which is preliminary data.</text>
</comment>
<dbReference type="EMBL" id="JAAVMX010000005">
    <property type="protein sequence ID" value="KAF4508335.1"/>
    <property type="molecule type" value="Genomic_DNA"/>
</dbReference>
<evidence type="ECO:0000313" key="2">
    <source>
        <dbReference type="EMBL" id="KAF4508335.1"/>
    </source>
</evidence>
<evidence type="ECO:0000313" key="3">
    <source>
        <dbReference type="Proteomes" id="UP000557566"/>
    </source>
</evidence>
<feature type="compositionally biased region" description="Basic and acidic residues" evidence="1">
    <location>
        <begin position="64"/>
        <end position="78"/>
    </location>
</feature>
<organism evidence="2 3">
    <name type="scientific">Ophiocordyceps sinensis</name>
    <dbReference type="NCBI Taxonomy" id="72228"/>
    <lineage>
        <taxon>Eukaryota</taxon>
        <taxon>Fungi</taxon>
        <taxon>Dikarya</taxon>
        <taxon>Ascomycota</taxon>
        <taxon>Pezizomycotina</taxon>
        <taxon>Sordariomycetes</taxon>
        <taxon>Hypocreomycetidae</taxon>
        <taxon>Hypocreales</taxon>
        <taxon>Ophiocordycipitaceae</taxon>
        <taxon>Ophiocordyceps</taxon>
    </lineage>
</organism>
<gene>
    <name evidence="2" type="ORF">G6O67_004728</name>
</gene>
<reference evidence="2 3" key="1">
    <citation type="journal article" date="2020" name="Genome Biol. Evol.">
        <title>A new high-quality draft genome assembly of the Chinese cordyceps Ophiocordyceps sinensis.</title>
        <authorList>
            <person name="Shu R."/>
            <person name="Zhang J."/>
            <person name="Meng Q."/>
            <person name="Zhang H."/>
            <person name="Zhou G."/>
            <person name="Li M."/>
            <person name="Wu P."/>
            <person name="Zhao Y."/>
            <person name="Chen C."/>
            <person name="Qin Q."/>
        </authorList>
    </citation>
    <scope>NUCLEOTIDE SEQUENCE [LARGE SCALE GENOMIC DNA]</scope>
    <source>
        <strain evidence="2 3">IOZ07</strain>
    </source>
</reference>